<evidence type="ECO:0000313" key="5">
    <source>
        <dbReference type="EMBL" id="QES51656.1"/>
    </source>
</evidence>
<evidence type="ECO:0000256" key="1">
    <source>
        <dbReference type="ARBA" id="ARBA00022574"/>
    </source>
</evidence>
<proteinExistence type="predicted"/>
<keyword evidence="1" id="KW-0853">WD repeat</keyword>
<dbReference type="Pfam" id="PF00400">
    <property type="entry name" value="WD40"/>
    <property type="match status" value="2"/>
</dbReference>
<dbReference type="EMBL" id="CP029190">
    <property type="protein sequence ID" value="QES51656.1"/>
    <property type="molecule type" value="Genomic_DNA"/>
</dbReference>
<organism evidence="5 6">
    <name type="scientific">Streptomyces venezuelae</name>
    <dbReference type="NCBI Taxonomy" id="54571"/>
    <lineage>
        <taxon>Bacteria</taxon>
        <taxon>Bacillati</taxon>
        <taxon>Actinomycetota</taxon>
        <taxon>Actinomycetes</taxon>
        <taxon>Kitasatosporales</taxon>
        <taxon>Streptomycetaceae</taxon>
        <taxon>Streptomyces</taxon>
    </lineage>
</organism>
<evidence type="ECO:0000259" key="4">
    <source>
        <dbReference type="Pfam" id="PF00656"/>
    </source>
</evidence>
<dbReference type="Pfam" id="PF00656">
    <property type="entry name" value="Peptidase_C14"/>
    <property type="match status" value="1"/>
</dbReference>
<dbReference type="Proteomes" id="UP000325211">
    <property type="component" value="Chromosome"/>
</dbReference>
<evidence type="ECO:0000313" key="6">
    <source>
        <dbReference type="Proteomes" id="UP000325211"/>
    </source>
</evidence>
<dbReference type="Gene3D" id="2.130.10.10">
    <property type="entry name" value="YVTN repeat-like/Quinoprotein amine dehydrogenase"/>
    <property type="match status" value="2"/>
</dbReference>
<feature type="region of interest" description="Disordered" evidence="3">
    <location>
        <begin position="46"/>
        <end position="77"/>
    </location>
</feature>
<dbReference type="OrthoDB" id="218695at2"/>
<dbReference type="InterPro" id="IPR011600">
    <property type="entry name" value="Pept_C14_caspase"/>
</dbReference>
<feature type="compositionally biased region" description="Pro residues" evidence="3">
    <location>
        <begin position="51"/>
        <end position="67"/>
    </location>
</feature>
<evidence type="ECO:0000256" key="3">
    <source>
        <dbReference type="SAM" id="MobiDB-lite"/>
    </source>
</evidence>
<reference evidence="5 6" key="1">
    <citation type="submission" date="2018-05" db="EMBL/GenBank/DDBJ databases">
        <title>Streptomyces venezuelae.</title>
        <authorList>
            <person name="Kim W."/>
            <person name="Lee N."/>
            <person name="Cho B.-K."/>
        </authorList>
    </citation>
    <scope>NUCLEOTIDE SEQUENCE [LARGE SCALE GENOMIC DNA]</scope>
    <source>
        <strain evidence="5 6">ATCC 21782</strain>
    </source>
</reference>
<dbReference type="InterPro" id="IPR027417">
    <property type="entry name" value="P-loop_NTPase"/>
</dbReference>
<dbReference type="GO" id="GO:0006508">
    <property type="term" value="P:proteolysis"/>
    <property type="evidence" value="ECO:0007669"/>
    <property type="project" value="InterPro"/>
</dbReference>
<dbReference type="InterPro" id="IPR015943">
    <property type="entry name" value="WD40/YVTN_repeat-like_dom_sf"/>
</dbReference>
<dbReference type="SUPFAM" id="SSF50978">
    <property type="entry name" value="WD40 repeat-like"/>
    <property type="match status" value="1"/>
</dbReference>
<dbReference type="InterPro" id="IPR051179">
    <property type="entry name" value="WD_repeat_multifunction"/>
</dbReference>
<feature type="domain" description="Peptidase C14 caspase" evidence="4">
    <location>
        <begin position="34"/>
        <end position="172"/>
    </location>
</feature>
<sequence>MAADSADRPRRFVLATAVARIAGHPEYDVPELAGDVSRMTGLFTELGYEPVTPPGTSPAPGPSPSPGPGSAAGSEPRIWLDPTRAELTRALRAFCTDPARRPDDYLVCYVAAHGAVAPSSGVHYLMLADTDPEDLRGTALPTADLVSLIWEDTPLERVLLLLDCCNAEAGTDDALHAALQARRFRTPVGPAGPAARAGADGGPGEPHTTGLALIAASRRKDVTRPGALPAAFERAVRSGATAGRAPAAISLEHVMAAVSTDPQVPEWQRPVWSLGQASAAIPDFLPNPWYVPGAADLKVDEIDRLVALRSRERTARGEELLSHFLPRARGTDVPTEEVWDFTGRHQALHATARWLDARPHHRLCVVTGDPGSGKSSLLGMVTLLTDPVRAAAVPRDRLPDGDLPAPGAVHAAVHAGHKSTRQLLDAIAAAADCAADTLGTLTAALQRRAEPLIILVDSVDEALDPRGATDELLLPLADPELGLPLRLLLGARRHVARRLPSSALCIDLDEEEYADPLAVRAYARTLLTGPGSVLAAADPQRVDAVAEAIAEAAGRSFLVARITARTVAREIRVPDPADQAWRDALPRLPGEAMERDLRQRLGDRAGTARDLLVPLAFAQGVGLPWAGIWPQLATALAGRPYGDADLFRLRDEAGSYMVESVEDGGSVYRVYHRALIEYLREGRDERAVEATVTAVLRAAVDRHRGGWRSAHPYVRRYLALHAGAAGVLDELVQDAEFVLACAPGQLMAALPGLHTPAGRRAGAAVREREAELRGLEGRPGTPEARARLRLAAVCRGAAALADSCDPAPGEERPEWRARWAVWNPHGGKRDYAGVSDWNGLVVPRAGGGADFCGLRDARTLFRCDLDSGEQPADAQLWGPQWLRRGPWAVLPGQRGRAAVVLDDFIPKPPEDSSPPYGRRTPRVESAWELRVLDVRSGDMTSWRLPLPPGEPASVQRTPLDVAVVPGRGDTGLAILRVSPTQLFAYRLGSRPGRPGLTRAMDRVGDDYERQQAQERSYQRAAVLLHSLGNATGPVSVCAVPDGLPEGTFLLGLTDGDVVKVNAFLEHGMTTTPIPSSHRSEVLAMAVIHPHPLGRLLVSGGRDGRVQITPMSSSSEEPARTVLKWPYVVTSVAVLRSDRQWLIAAATADGLVHRIDVESGRPIGRPLHVGRWGGRLSAFRIGVTDCVAVWDGGRGLQLYDLVSGERIGGQEDAHEVWALARVDGIRSLGGSDGIVRLLPTPHAVDAQQFVAHDRPVLALGEIRGPAGVPCLISVGADLGIRCWDPGRRAELWTRPAEPLPPGITERTDSLAHAVCGRTADGLDYVATTRYVGLGRVRILLLDAGVPVREQEFTAPGPVTALCAGRVRGRDVVVAGTDDGRILCWDLADGGRPFGQNPPAADGGAAGPWITALALAPDGSGRLAGGAGDGTLRLWCLPGGRLLSDPVAAHRRPVTALSFVTADGPDLWLASAGDDHRLAVHEPDGRGVLHPVWERRTDRRIRSLYSEDRGLACGDEGGGMFLLVREPGGGWTLTDGREPVPSGLAVATTSLGGRPVCVSPDARDGLLVHDLADGATVRRLASACGSGYRAVAAARRHPAGALVVARNHHGLLERWDFTDSAALAPAGTPLRLSAPHEKGPGGKRLTALPDPAGETEDLFSLSAGRGFLAVEDLESGPLLHQMLWAGRHRGLHALRPEPVPVHPHRLGYDAFRLRFSVLRDAWVVRCGGHTFGFAETAQGVWLADPYTGRWARARLDGAGMRAAFTAAHDGAPGVLLVHGDRARFYALTDLLAALARPEPPLEGLRFLGRERLLRRGGGPVLRATAEHATPHAVRHAAPLPGGHAYVAAGTRELHVRPVDGGPPRHRVELPSPCTGLAVSPAGEIAVATRNGLLLFDPPGSPDRR</sequence>
<gene>
    <name evidence="5" type="ORF">DEJ50_31210</name>
</gene>
<dbReference type="SUPFAM" id="SSF82171">
    <property type="entry name" value="DPP6 N-terminal domain-like"/>
    <property type="match status" value="1"/>
</dbReference>
<dbReference type="RefSeq" id="WP_150211403.1">
    <property type="nucleotide sequence ID" value="NZ_CP029190.1"/>
</dbReference>
<dbReference type="SUPFAM" id="SSF52540">
    <property type="entry name" value="P-loop containing nucleoside triphosphate hydrolases"/>
    <property type="match status" value="1"/>
</dbReference>
<dbReference type="SMART" id="SM00320">
    <property type="entry name" value="WD40"/>
    <property type="match status" value="6"/>
</dbReference>
<dbReference type="PANTHER" id="PTHR19857:SF8">
    <property type="entry name" value="ANGIO-ASSOCIATED MIGRATORY CELL PROTEIN"/>
    <property type="match status" value="1"/>
</dbReference>
<accession>A0A5P2D9A1</accession>
<dbReference type="InterPro" id="IPR029030">
    <property type="entry name" value="Caspase-like_dom_sf"/>
</dbReference>
<dbReference type="PANTHER" id="PTHR19857">
    <property type="entry name" value="MITOCHONDRIAL DIVISION PROTEIN 1-RELATED"/>
    <property type="match status" value="1"/>
</dbReference>
<dbReference type="InterPro" id="IPR001680">
    <property type="entry name" value="WD40_rpt"/>
</dbReference>
<dbReference type="GO" id="GO:0004197">
    <property type="term" value="F:cysteine-type endopeptidase activity"/>
    <property type="evidence" value="ECO:0007669"/>
    <property type="project" value="InterPro"/>
</dbReference>
<evidence type="ECO:0000256" key="2">
    <source>
        <dbReference type="ARBA" id="ARBA00022737"/>
    </source>
</evidence>
<name>A0A5P2D9A1_STRVZ</name>
<dbReference type="Gene3D" id="3.40.50.1460">
    <property type="match status" value="1"/>
</dbReference>
<dbReference type="InterPro" id="IPR036322">
    <property type="entry name" value="WD40_repeat_dom_sf"/>
</dbReference>
<dbReference type="SUPFAM" id="SSF52129">
    <property type="entry name" value="Caspase-like"/>
    <property type="match status" value="1"/>
</dbReference>
<protein>
    <submittedName>
        <fullName evidence="5">Peptidase C14 caspase catalytic subunit p20</fullName>
    </submittedName>
</protein>
<keyword evidence="2" id="KW-0677">Repeat</keyword>